<dbReference type="Proteomes" id="UP001295463">
    <property type="component" value="Chromosome"/>
</dbReference>
<dbReference type="Gene3D" id="3.90.550.10">
    <property type="entry name" value="Spore Coat Polysaccharide Biosynthesis Protein SpsA, Chain A"/>
    <property type="match status" value="1"/>
</dbReference>
<accession>A0ABM9D8M2</accession>
<feature type="domain" description="Glycosyltransferase 2-like" evidence="1">
    <location>
        <begin position="5"/>
        <end position="140"/>
    </location>
</feature>
<dbReference type="InterPro" id="IPR001173">
    <property type="entry name" value="Glyco_trans_2-like"/>
</dbReference>
<dbReference type="InterPro" id="IPR050834">
    <property type="entry name" value="Glycosyltransf_2"/>
</dbReference>
<sequence length="239" mass="26733">MPEVSVVIPCYNQGAFLLEALESVMAQTFTDFEIIVVNDGSTDAHTRAVLETLKDQRLTVLHTENGGLAAARNRGIAVAGGTIILPLDADDLIAPTYLEKGVAVLKNDAGVGVVYALADRFGAACGTWHLPEFSPGLLLRQNMVFCSALFRRVSWVRAGGYNTNMKYGWEDWDFWLTLCEMGLRFVRIPEVLFHYRVKDDSMSATMGYPRKLCMMARLLLNHPRLYMRHLFQFSGMMGT</sequence>
<evidence type="ECO:0000259" key="1">
    <source>
        <dbReference type="Pfam" id="PF00535"/>
    </source>
</evidence>
<proteinExistence type="predicted"/>
<protein>
    <submittedName>
        <fullName evidence="2">Glycosyltransferase</fullName>
    </submittedName>
</protein>
<dbReference type="EMBL" id="OW150024">
    <property type="protein sequence ID" value="CAH2031073.1"/>
    <property type="molecule type" value="Genomic_DNA"/>
</dbReference>
<name>A0ABM9D8M2_9BACT</name>
<dbReference type="InterPro" id="IPR029044">
    <property type="entry name" value="Nucleotide-diphossugar_trans"/>
</dbReference>
<dbReference type="SUPFAM" id="SSF53448">
    <property type="entry name" value="Nucleotide-diphospho-sugar transferases"/>
    <property type="match status" value="1"/>
</dbReference>
<dbReference type="RefSeq" id="WP_305731916.1">
    <property type="nucleotide sequence ID" value="NZ_OW150024.1"/>
</dbReference>
<evidence type="ECO:0000313" key="3">
    <source>
        <dbReference type="Proteomes" id="UP001295463"/>
    </source>
</evidence>
<dbReference type="Pfam" id="PF00535">
    <property type="entry name" value="Glycos_transf_2"/>
    <property type="match status" value="1"/>
</dbReference>
<dbReference type="PANTHER" id="PTHR43685:SF2">
    <property type="entry name" value="GLYCOSYLTRANSFERASE 2-LIKE DOMAIN-CONTAINING PROTEIN"/>
    <property type="match status" value="1"/>
</dbReference>
<dbReference type="PANTHER" id="PTHR43685">
    <property type="entry name" value="GLYCOSYLTRANSFERASE"/>
    <property type="match status" value="1"/>
</dbReference>
<dbReference type="CDD" id="cd00761">
    <property type="entry name" value="Glyco_tranf_GTA_type"/>
    <property type="match status" value="1"/>
</dbReference>
<organism evidence="2 3">
    <name type="scientific">Trichlorobacter ammonificans</name>
    <dbReference type="NCBI Taxonomy" id="2916410"/>
    <lineage>
        <taxon>Bacteria</taxon>
        <taxon>Pseudomonadati</taxon>
        <taxon>Thermodesulfobacteriota</taxon>
        <taxon>Desulfuromonadia</taxon>
        <taxon>Geobacterales</taxon>
        <taxon>Geobacteraceae</taxon>
        <taxon>Trichlorobacter</taxon>
    </lineage>
</organism>
<gene>
    <name evidence="2" type="ORF">GEAMG1_1243</name>
</gene>
<evidence type="ECO:0000313" key="2">
    <source>
        <dbReference type="EMBL" id="CAH2031073.1"/>
    </source>
</evidence>
<keyword evidence="3" id="KW-1185">Reference proteome</keyword>
<reference evidence="2 3" key="1">
    <citation type="submission" date="2022-03" db="EMBL/GenBank/DDBJ databases">
        <authorList>
            <person name="Koch H."/>
        </authorList>
    </citation>
    <scope>NUCLEOTIDE SEQUENCE [LARGE SCALE GENOMIC DNA]</scope>
    <source>
        <strain evidence="2 3">G1</strain>
    </source>
</reference>